<dbReference type="Pfam" id="PF00023">
    <property type="entry name" value="Ank"/>
    <property type="match status" value="1"/>
</dbReference>
<feature type="domain" description="Protein kinase" evidence="10">
    <location>
        <begin position="436"/>
        <end position="688"/>
    </location>
</feature>
<dbReference type="InterPro" id="IPR045270">
    <property type="entry name" value="STKc_AGC"/>
</dbReference>
<dbReference type="SUPFAM" id="SSF54236">
    <property type="entry name" value="Ubiquitin-like"/>
    <property type="match status" value="1"/>
</dbReference>
<evidence type="ECO:0000256" key="7">
    <source>
        <dbReference type="ARBA" id="ARBA00022840"/>
    </source>
</evidence>
<accession>A0A1R2CGD6</accession>
<dbReference type="Pfam" id="PF12796">
    <property type="entry name" value="Ank_2"/>
    <property type="match status" value="1"/>
</dbReference>
<dbReference type="OrthoDB" id="430364at2759"/>
<dbReference type="GO" id="GO:0005524">
    <property type="term" value="F:ATP binding"/>
    <property type="evidence" value="ECO:0007669"/>
    <property type="project" value="UniProtKB-UniRule"/>
</dbReference>
<dbReference type="AlphaFoldDB" id="A0A1R2CGD6"/>
<evidence type="ECO:0000313" key="11">
    <source>
        <dbReference type="EMBL" id="OMJ88064.1"/>
    </source>
</evidence>
<dbReference type="SMART" id="SM00220">
    <property type="entry name" value="S_TKc"/>
    <property type="match status" value="1"/>
</dbReference>
<dbReference type="EMBL" id="MPUH01000160">
    <property type="protein sequence ID" value="OMJ88064.1"/>
    <property type="molecule type" value="Genomic_DNA"/>
</dbReference>
<keyword evidence="4" id="KW-0808">Transferase</keyword>
<gene>
    <name evidence="11" type="ORF">SteCoe_10047</name>
</gene>
<organism evidence="11 12">
    <name type="scientific">Stentor coeruleus</name>
    <dbReference type="NCBI Taxonomy" id="5963"/>
    <lineage>
        <taxon>Eukaryota</taxon>
        <taxon>Sar</taxon>
        <taxon>Alveolata</taxon>
        <taxon>Ciliophora</taxon>
        <taxon>Postciliodesmatophora</taxon>
        <taxon>Heterotrichea</taxon>
        <taxon>Heterotrichida</taxon>
        <taxon>Stentoridae</taxon>
        <taxon>Stentor</taxon>
    </lineage>
</organism>
<dbReference type="Gene3D" id="1.25.40.20">
    <property type="entry name" value="Ankyrin repeat-containing domain"/>
    <property type="match status" value="1"/>
</dbReference>
<reference evidence="11 12" key="1">
    <citation type="submission" date="2016-11" db="EMBL/GenBank/DDBJ databases">
        <title>The macronuclear genome of Stentor coeruleus: a giant cell with tiny introns.</title>
        <authorList>
            <person name="Slabodnick M."/>
            <person name="Ruby J.G."/>
            <person name="Reiff S.B."/>
            <person name="Swart E.C."/>
            <person name="Gosai S."/>
            <person name="Prabakaran S."/>
            <person name="Witkowska E."/>
            <person name="Larue G.E."/>
            <person name="Fisher S."/>
            <person name="Freeman R.M."/>
            <person name="Gunawardena J."/>
            <person name="Chu W."/>
            <person name="Stover N.A."/>
            <person name="Gregory B.D."/>
            <person name="Nowacki M."/>
            <person name="Derisi J."/>
            <person name="Roy S.W."/>
            <person name="Marshall W.F."/>
            <person name="Sood P."/>
        </authorList>
    </citation>
    <scope>NUCLEOTIDE SEQUENCE [LARGE SCALE GENOMIC DNA]</scope>
    <source>
        <strain evidence="11">WM001</strain>
    </source>
</reference>
<sequence length="720" mass="83645">MRILVKYAGKRKRLILDVIENIQISELKKLIQKEFKLFIVQFRLYAFIATDFKILLTDSFPLSFFNLTPHDIIEIDAYGYKSLANRKKCHYSTYLDNLGYPLKYTHPEFSPLDIIIECCKKGQYFELCEQVEKLYQTHPGEDMLNMTHSNQWSPLHYACYYGHTQIVRYLIEMHVNVNRVTVDEWTALQLACFQGHTQCVLKLVQYKNLQINKMTKFRGTALHLSCERNFIEIVKILLDKDAYVSIKDPNGKIAFETTNNRDILNLLAIAAGNQELKKYSENEMEPFLTEVFLTGIFFIHDRQVVLQIDEEKGLLNRYGSKEKFQDKEKPELSISIPEIQDVREEGSWLFSGKEEYYFAVETSKITSKYYTKHRPLTLEWIERLQKAANYFLANYNERFNSNRDGLNRTVADSVEDKPTVNEPAPVNTEIVNYDSFDICEEIGSGSFGIVYRVQKKNEGKIYAMKSLSKRTLEQHKQLKYAISECKIMKQLNHPFIITLHYAFQTSKYLYLILDYCSYGDLLGVINRQGRFNEKTASYYLGETILALEYLHSLNILYRDMKPSNILVDTDGHIKLADFGLAKENVGANNPAMSMAGTPAYLPPETLDRRGTTAAADIYGLGPLLYEMMTGHPIFAGQDTMQIYNNIRQSRITFPPYLSIYAKDLITSVMSKNPERRPTINQLKRHMFFKKLNWQALLDKRIQPPKLLPKNEESEAIFIDE</sequence>
<comment type="subunit">
    <text evidence="1">Monomer.</text>
</comment>
<evidence type="ECO:0000256" key="9">
    <source>
        <dbReference type="PROSITE-ProRule" id="PRU10141"/>
    </source>
</evidence>
<dbReference type="SUPFAM" id="SSF48403">
    <property type="entry name" value="Ankyrin repeat"/>
    <property type="match status" value="1"/>
</dbReference>
<dbReference type="SMART" id="SM00248">
    <property type="entry name" value="ANK"/>
    <property type="match status" value="3"/>
</dbReference>
<dbReference type="SUPFAM" id="SSF56112">
    <property type="entry name" value="Protein kinase-like (PK-like)"/>
    <property type="match status" value="1"/>
</dbReference>
<evidence type="ECO:0000259" key="10">
    <source>
        <dbReference type="PROSITE" id="PS50011"/>
    </source>
</evidence>
<dbReference type="FunFam" id="3.30.200.20:FF:000042">
    <property type="entry name" value="Aurora kinase A"/>
    <property type="match status" value="1"/>
</dbReference>
<dbReference type="PROSITE" id="PS50088">
    <property type="entry name" value="ANK_REPEAT"/>
    <property type="match status" value="2"/>
</dbReference>
<evidence type="ECO:0000313" key="12">
    <source>
        <dbReference type="Proteomes" id="UP000187209"/>
    </source>
</evidence>
<dbReference type="FunFam" id="1.10.510.10:FF:000571">
    <property type="entry name" value="Maternal embryonic leucine zipper kinase"/>
    <property type="match status" value="1"/>
</dbReference>
<feature type="repeat" description="ANK" evidence="8">
    <location>
        <begin position="150"/>
        <end position="182"/>
    </location>
</feature>
<keyword evidence="3" id="KW-0597">Phosphoprotein</keyword>
<dbReference type="PROSITE" id="PS00107">
    <property type="entry name" value="PROTEIN_KINASE_ATP"/>
    <property type="match status" value="1"/>
</dbReference>
<comment type="caution">
    <text evidence="11">The sequence shown here is derived from an EMBL/GenBank/DDBJ whole genome shotgun (WGS) entry which is preliminary data.</text>
</comment>
<dbReference type="GO" id="GO:0004674">
    <property type="term" value="F:protein serine/threonine kinase activity"/>
    <property type="evidence" value="ECO:0007669"/>
    <property type="project" value="UniProtKB-KW"/>
</dbReference>
<keyword evidence="2" id="KW-0723">Serine/threonine-protein kinase</keyword>
<feature type="binding site" evidence="9">
    <location>
        <position position="465"/>
    </location>
    <ligand>
        <name>ATP</name>
        <dbReference type="ChEBI" id="CHEBI:30616"/>
    </ligand>
</feature>
<evidence type="ECO:0000256" key="6">
    <source>
        <dbReference type="ARBA" id="ARBA00022777"/>
    </source>
</evidence>
<dbReference type="InterPro" id="IPR008271">
    <property type="entry name" value="Ser/Thr_kinase_AS"/>
</dbReference>
<dbReference type="InterPro" id="IPR029071">
    <property type="entry name" value="Ubiquitin-like_domsf"/>
</dbReference>
<dbReference type="PROSITE" id="PS50011">
    <property type="entry name" value="PROTEIN_KINASE_DOM"/>
    <property type="match status" value="1"/>
</dbReference>
<dbReference type="InterPro" id="IPR000719">
    <property type="entry name" value="Prot_kinase_dom"/>
</dbReference>
<evidence type="ECO:0000256" key="3">
    <source>
        <dbReference type="ARBA" id="ARBA00022553"/>
    </source>
</evidence>
<proteinExistence type="predicted"/>
<evidence type="ECO:0000256" key="1">
    <source>
        <dbReference type="ARBA" id="ARBA00011245"/>
    </source>
</evidence>
<evidence type="ECO:0000256" key="5">
    <source>
        <dbReference type="ARBA" id="ARBA00022741"/>
    </source>
</evidence>
<dbReference type="CDD" id="cd05123">
    <property type="entry name" value="STKc_AGC"/>
    <property type="match status" value="1"/>
</dbReference>
<evidence type="ECO:0000256" key="8">
    <source>
        <dbReference type="PROSITE-ProRule" id="PRU00023"/>
    </source>
</evidence>
<dbReference type="Pfam" id="PF00069">
    <property type="entry name" value="Pkinase"/>
    <property type="match status" value="1"/>
</dbReference>
<dbReference type="Gene3D" id="3.30.200.20">
    <property type="entry name" value="Phosphorylase Kinase, domain 1"/>
    <property type="match status" value="1"/>
</dbReference>
<feature type="repeat" description="ANK" evidence="8">
    <location>
        <begin position="217"/>
        <end position="249"/>
    </location>
</feature>
<keyword evidence="5 9" id="KW-0547">Nucleotide-binding</keyword>
<dbReference type="Proteomes" id="UP000187209">
    <property type="component" value="Unassembled WGS sequence"/>
</dbReference>
<dbReference type="InterPro" id="IPR036770">
    <property type="entry name" value="Ankyrin_rpt-contain_sf"/>
</dbReference>
<keyword evidence="12" id="KW-1185">Reference proteome</keyword>
<name>A0A1R2CGD6_9CILI</name>
<evidence type="ECO:0000256" key="4">
    <source>
        <dbReference type="ARBA" id="ARBA00022679"/>
    </source>
</evidence>
<dbReference type="PROSITE" id="PS00108">
    <property type="entry name" value="PROTEIN_KINASE_ST"/>
    <property type="match status" value="1"/>
</dbReference>
<dbReference type="PANTHER" id="PTHR24351">
    <property type="entry name" value="RIBOSOMAL PROTEIN S6 KINASE"/>
    <property type="match status" value="1"/>
</dbReference>
<dbReference type="InterPro" id="IPR002110">
    <property type="entry name" value="Ankyrin_rpt"/>
</dbReference>
<keyword evidence="6" id="KW-0418">Kinase</keyword>
<protein>
    <recommendedName>
        <fullName evidence="10">Protein kinase domain-containing protein</fullName>
    </recommendedName>
</protein>
<dbReference type="Gene3D" id="1.10.510.10">
    <property type="entry name" value="Transferase(Phosphotransferase) domain 1"/>
    <property type="match status" value="1"/>
</dbReference>
<keyword evidence="7 9" id="KW-0067">ATP-binding</keyword>
<keyword evidence="8" id="KW-0040">ANK repeat</keyword>
<dbReference type="InterPro" id="IPR011009">
    <property type="entry name" value="Kinase-like_dom_sf"/>
</dbReference>
<dbReference type="PROSITE" id="PS50297">
    <property type="entry name" value="ANK_REP_REGION"/>
    <property type="match status" value="1"/>
</dbReference>
<evidence type="ECO:0000256" key="2">
    <source>
        <dbReference type="ARBA" id="ARBA00022527"/>
    </source>
</evidence>
<dbReference type="InterPro" id="IPR017441">
    <property type="entry name" value="Protein_kinase_ATP_BS"/>
</dbReference>